<evidence type="ECO:0000313" key="5">
    <source>
        <dbReference type="Proteomes" id="UP000235836"/>
    </source>
</evidence>
<name>A0A2N6T5L4_9CORY</name>
<dbReference type="Proteomes" id="UP000235836">
    <property type="component" value="Unassembled WGS sequence"/>
</dbReference>
<dbReference type="InterPro" id="IPR042002">
    <property type="entry name" value="Sortase_C"/>
</dbReference>
<reference evidence="4 5" key="1">
    <citation type="submission" date="2017-09" db="EMBL/GenBank/DDBJ databases">
        <title>Bacterial strain isolated from the female urinary microbiota.</title>
        <authorList>
            <person name="Thomas-White K."/>
            <person name="Kumar N."/>
            <person name="Forster S."/>
            <person name="Putonti C."/>
            <person name="Lawley T."/>
            <person name="Wolfe A.J."/>
        </authorList>
    </citation>
    <scope>NUCLEOTIDE SEQUENCE [LARGE SCALE GENOMIC DNA]</scope>
    <source>
        <strain evidence="4 5">UMB0792</strain>
    </source>
</reference>
<evidence type="ECO:0000256" key="2">
    <source>
        <dbReference type="PIRSR" id="PIRSR605754-1"/>
    </source>
</evidence>
<dbReference type="GO" id="GO:0016787">
    <property type="term" value="F:hydrolase activity"/>
    <property type="evidence" value="ECO:0007669"/>
    <property type="project" value="UniProtKB-KW"/>
</dbReference>
<dbReference type="CDD" id="cd05827">
    <property type="entry name" value="Sortase_C"/>
    <property type="match status" value="1"/>
</dbReference>
<dbReference type="Gene3D" id="2.40.260.10">
    <property type="entry name" value="Sortase"/>
    <property type="match status" value="1"/>
</dbReference>
<feature type="transmembrane region" description="Helical" evidence="3">
    <location>
        <begin position="262"/>
        <end position="283"/>
    </location>
</feature>
<proteinExistence type="predicted"/>
<comment type="caution">
    <text evidence="4">The sequence shown here is derived from an EMBL/GenBank/DDBJ whole genome shotgun (WGS) entry which is preliminary data.</text>
</comment>
<sequence>MSVLSTDQPPQVMKPHRVAKIMAPVVIVLIGVAIVLYPVVATVVNNMQQQKIAEEYVEQFQDVDPVELKAAVDKAHAYNAEHAGQPVLDPWLARISPDNEGYNEYLEQLSGATAMSRVTIPSIDVKLPLYHGTAESTLQKGLGHLYGSALPVGGKGMRTVITGHTGLTNATLFDDLDQVEKGDAIYVETFGETLKYEVFDTEIVLPTEVTGLTPVEGEDLVTLITCTPYGVNTHRLLVHAKRVPLDAMDKEAIDKSGRTIQWWMIALSLFGLVVIGALTYWVMREIRKARSHV</sequence>
<evidence type="ECO:0000256" key="1">
    <source>
        <dbReference type="ARBA" id="ARBA00022801"/>
    </source>
</evidence>
<evidence type="ECO:0000256" key="3">
    <source>
        <dbReference type="SAM" id="Phobius"/>
    </source>
</evidence>
<feature type="transmembrane region" description="Helical" evidence="3">
    <location>
        <begin position="21"/>
        <end position="40"/>
    </location>
</feature>
<evidence type="ECO:0000313" key="4">
    <source>
        <dbReference type="EMBL" id="PMC64611.1"/>
    </source>
</evidence>
<keyword evidence="3" id="KW-1133">Transmembrane helix</keyword>
<accession>A0A2N6T5L4</accession>
<keyword evidence="3" id="KW-0472">Membrane</keyword>
<organism evidence="4 5">
    <name type="scientific">Corynebacterium tuscaniense</name>
    <dbReference type="NCBI Taxonomy" id="302449"/>
    <lineage>
        <taxon>Bacteria</taxon>
        <taxon>Bacillati</taxon>
        <taxon>Actinomycetota</taxon>
        <taxon>Actinomycetes</taxon>
        <taxon>Mycobacteriales</taxon>
        <taxon>Corynebacteriaceae</taxon>
        <taxon>Corynebacterium</taxon>
    </lineage>
</organism>
<keyword evidence="5" id="KW-1185">Reference proteome</keyword>
<keyword evidence="3" id="KW-0812">Transmembrane</keyword>
<feature type="active site" description="Proton donor/acceptor" evidence="2">
    <location>
        <position position="164"/>
    </location>
</feature>
<dbReference type="NCBIfam" id="NF033745">
    <property type="entry name" value="class_C_sortase"/>
    <property type="match status" value="1"/>
</dbReference>
<dbReference type="AlphaFoldDB" id="A0A2N6T5L4"/>
<dbReference type="InterPro" id="IPR023365">
    <property type="entry name" value="Sortase_dom-sf"/>
</dbReference>
<gene>
    <name evidence="4" type="ORF">CJ203_04715</name>
</gene>
<dbReference type="InterPro" id="IPR005754">
    <property type="entry name" value="Sortase"/>
</dbReference>
<keyword evidence="1" id="KW-0378">Hydrolase</keyword>
<feature type="active site" description="Acyl-thioester intermediate" evidence="2">
    <location>
        <position position="226"/>
    </location>
</feature>
<protein>
    <submittedName>
        <fullName evidence="4">Class C sortase</fullName>
    </submittedName>
</protein>
<dbReference type="EMBL" id="PNHG01000005">
    <property type="protein sequence ID" value="PMC64611.1"/>
    <property type="molecule type" value="Genomic_DNA"/>
</dbReference>
<dbReference type="Pfam" id="PF04203">
    <property type="entry name" value="Sortase"/>
    <property type="match status" value="1"/>
</dbReference>
<dbReference type="SUPFAM" id="SSF63817">
    <property type="entry name" value="Sortase"/>
    <property type="match status" value="1"/>
</dbReference>
<dbReference type="NCBIfam" id="TIGR01076">
    <property type="entry name" value="sortase_fam"/>
    <property type="match status" value="1"/>
</dbReference>